<evidence type="ECO:0000313" key="3">
    <source>
        <dbReference type="Proteomes" id="UP001500067"/>
    </source>
</evidence>
<name>A0ABP8N2U6_9BACT</name>
<reference evidence="3" key="1">
    <citation type="journal article" date="2019" name="Int. J. Syst. Evol. Microbiol.">
        <title>The Global Catalogue of Microorganisms (GCM) 10K type strain sequencing project: providing services to taxonomists for standard genome sequencing and annotation.</title>
        <authorList>
            <consortium name="The Broad Institute Genomics Platform"/>
            <consortium name="The Broad Institute Genome Sequencing Center for Infectious Disease"/>
            <person name="Wu L."/>
            <person name="Ma J."/>
        </authorList>
    </citation>
    <scope>NUCLEOTIDE SEQUENCE [LARGE SCALE GENOMIC DNA]</scope>
    <source>
        <strain evidence="3">JCM 32105</strain>
    </source>
</reference>
<feature type="domain" description="DUF4394" evidence="1">
    <location>
        <begin position="273"/>
        <end position="452"/>
    </location>
</feature>
<organism evidence="2 3">
    <name type="scientific">Nemorincola caseinilytica</name>
    <dbReference type="NCBI Taxonomy" id="2054315"/>
    <lineage>
        <taxon>Bacteria</taxon>
        <taxon>Pseudomonadati</taxon>
        <taxon>Bacteroidota</taxon>
        <taxon>Chitinophagia</taxon>
        <taxon>Chitinophagales</taxon>
        <taxon>Chitinophagaceae</taxon>
        <taxon>Nemorincola</taxon>
    </lineage>
</organism>
<accession>A0ABP8N2U6</accession>
<evidence type="ECO:0000313" key="2">
    <source>
        <dbReference type="EMBL" id="GAA4460351.1"/>
    </source>
</evidence>
<sequence>MSGPYTVSGVATGQALVALDTRSSNGQLYALGYDSLTTISQLYRITYNASTGAYSAVTIGSGMTAIDLGVTNNASMDFISSTGNQIRIIGRNGNNYILNADNGTLMSTGISGLSFASGDAHVGTMVMGATAYTNNFFGADATQQVGFDVLNNVLVKMEPGNFGNGFNNASNFTHSIGLTSGVVFASGSSMGMDTWYDTLTGVNTIYLSGTALLSGGAHLYKYTMSSGTGTLIDLGAMGSGTLHVRDIAFASDRDTTTAITGNMITGLTLNMRNLVWFDSDRPQNIRKMVRLTGMAAGQAMVAIDYSANGWLYGLGYNSTAHNYQLYKIDTLSGAVTAVNSTPVSLNLGTDDGSGNYVRVGFRFIATATTHDRIRLTSSNGSVNVQLDANSGAIVATNSPLQYVTGDTYFGTTANVTSIAYTGYSGDTVTQMFGFDASTGSMVMFNNTNSTAGYGDGSSGYINTIMNLNAILSLLLHTSAYNNAYMNISYDQASASNYGYMVANYYGDSSMVNNYSVMYDMSSMLTAYHRGTAGAPAMVGRVGYGTPVKDIALRRWALPPSTIVPYAAGGNKLLVYPNPVLSDTRIMLNEQPTGIVQASVLGMTGRIEATYKYAPGTRVLYLDMSTLPVGLYNVQVSGAGIATTNLRVVKQ</sequence>
<comment type="caution">
    <text evidence="2">The sequence shown here is derived from an EMBL/GenBank/DDBJ whole genome shotgun (WGS) entry which is preliminary data.</text>
</comment>
<protein>
    <recommendedName>
        <fullName evidence="1">DUF4394 domain-containing protein</fullName>
    </recommendedName>
</protein>
<keyword evidence="3" id="KW-1185">Reference proteome</keyword>
<dbReference type="InterPro" id="IPR025507">
    <property type="entry name" value="DUF4394"/>
</dbReference>
<dbReference type="Proteomes" id="UP001500067">
    <property type="component" value="Unassembled WGS sequence"/>
</dbReference>
<proteinExistence type="predicted"/>
<dbReference type="Pfam" id="PF14339">
    <property type="entry name" value="DUF4394"/>
    <property type="match status" value="2"/>
</dbReference>
<feature type="domain" description="DUF4394" evidence="1">
    <location>
        <begin position="5"/>
        <end position="248"/>
    </location>
</feature>
<gene>
    <name evidence="2" type="ORF">GCM10023093_02830</name>
</gene>
<dbReference type="EMBL" id="BAABFA010000004">
    <property type="protein sequence ID" value="GAA4460351.1"/>
    <property type="molecule type" value="Genomic_DNA"/>
</dbReference>
<evidence type="ECO:0000259" key="1">
    <source>
        <dbReference type="Pfam" id="PF14339"/>
    </source>
</evidence>